<protein>
    <recommendedName>
        <fullName evidence="2">CASTOR ACT domain-containing protein</fullName>
    </recommendedName>
</protein>
<dbReference type="GeneID" id="18250665"/>
<feature type="compositionally biased region" description="Low complexity" evidence="1">
    <location>
        <begin position="76"/>
        <end position="88"/>
    </location>
</feature>
<dbReference type="PANTHER" id="PTHR31131:SF6">
    <property type="entry name" value="CASTOR ACT DOMAIN-CONTAINING PROTEIN"/>
    <property type="match status" value="1"/>
</dbReference>
<dbReference type="KEGG" id="cten:18250665"/>
<gene>
    <name evidence="3" type="ORF">CANTEDRAFT_97195</name>
</gene>
<dbReference type="Proteomes" id="UP000000707">
    <property type="component" value="Unassembled WGS sequence"/>
</dbReference>
<dbReference type="InterPro" id="IPR027795">
    <property type="entry name" value="CASTOR_ACT_dom"/>
</dbReference>
<dbReference type="STRING" id="590646.G3AZX3"/>
<proteinExistence type="predicted"/>
<dbReference type="AlphaFoldDB" id="G3AZX3"/>
<dbReference type="Pfam" id="PF13840">
    <property type="entry name" value="ACT_7"/>
    <property type="match status" value="1"/>
</dbReference>
<dbReference type="HOGENOM" id="CLU_052715_0_0_1"/>
<feature type="domain" description="CASTOR ACT" evidence="2">
    <location>
        <begin position="193"/>
        <end position="254"/>
    </location>
</feature>
<feature type="region of interest" description="Disordered" evidence="1">
    <location>
        <begin position="74"/>
        <end position="145"/>
    </location>
</feature>
<organism evidence="4">
    <name type="scientific">Candida tenuis (strain ATCC 10573 / BCRC 21748 / CBS 615 / JCM 9827 / NBRC 10315 / NRRL Y-1498 / VKM Y-70)</name>
    <name type="common">Yeast</name>
    <name type="synonym">Yamadazyma tenuis</name>
    <dbReference type="NCBI Taxonomy" id="590646"/>
    <lineage>
        <taxon>Eukaryota</taxon>
        <taxon>Fungi</taxon>
        <taxon>Dikarya</taxon>
        <taxon>Ascomycota</taxon>
        <taxon>Saccharomycotina</taxon>
        <taxon>Pichiomycetes</taxon>
        <taxon>Debaryomycetaceae</taxon>
        <taxon>Yamadazyma</taxon>
    </lineage>
</organism>
<dbReference type="PANTHER" id="PTHR31131">
    <property type="entry name" value="CHROMOSOME 1, WHOLE GENOME SHOTGUN SEQUENCE"/>
    <property type="match status" value="1"/>
</dbReference>
<dbReference type="eggNOG" id="ENOG502RXBJ">
    <property type="taxonomic scope" value="Eukaryota"/>
</dbReference>
<dbReference type="SUPFAM" id="SSF55021">
    <property type="entry name" value="ACT-like"/>
    <property type="match status" value="1"/>
</dbReference>
<dbReference type="EMBL" id="GL996514">
    <property type="protein sequence ID" value="EGV65263.1"/>
    <property type="molecule type" value="Genomic_DNA"/>
</dbReference>
<reference evidence="3 4" key="1">
    <citation type="journal article" date="2011" name="Proc. Natl. Acad. Sci. U.S.A.">
        <title>Comparative genomics of xylose-fermenting fungi for enhanced biofuel production.</title>
        <authorList>
            <person name="Wohlbach D.J."/>
            <person name="Kuo A."/>
            <person name="Sato T.K."/>
            <person name="Potts K.M."/>
            <person name="Salamov A.A."/>
            <person name="LaButti K.M."/>
            <person name="Sun H."/>
            <person name="Clum A."/>
            <person name="Pangilinan J.L."/>
            <person name="Lindquist E.A."/>
            <person name="Lucas S."/>
            <person name="Lapidus A."/>
            <person name="Jin M."/>
            <person name="Gunawan C."/>
            <person name="Balan V."/>
            <person name="Dale B.E."/>
            <person name="Jeffries T.W."/>
            <person name="Zinkel R."/>
            <person name="Barry K.W."/>
            <person name="Grigoriev I.V."/>
            <person name="Gasch A.P."/>
        </authorList>
    </citation>
    <scope>NUCLEOTIDE SEQUENCE [LARGE SCALE GENOMIC DNA]</scope>
    <source>
        <strain evidence="4">ATCC 10573 / BCRC 21748 / CBS 615 / JCM 9827 / NBRC 10315 / NRRL Y-1498 / VKM Y-70</strain>
    </source>
</reference>
<evidence type="ECO:0000313" key="3">
    <source>
        <dbReference type="EMBL" id="EGV65263.1"/>
    </source>
</evidence>
<accession>G3AZX3</accession>
<evidence type="ECO:0000259" key="2">
    <source>
        <dbReference type="Pfam" id="PF13840"/>
    </source>
</evidence>
<evidence type="ECO:0000313" key="4">
    <source>
        <dbReference type="Proteomes" id="UP000000707"/>
    </source>
</evidence>
<feature type="compositionally biased region" description="Low complexity" evidence="1">
    <location>
        <begin position="122"/>
        <end position="134"/>
    </location>
</feature>
<dbReference type="Gene3D" id="3.30.2130.10">
    <property type="entry name" value="VC0802-like"/>
    <property type="match status" value="1"/>
</dbReference>
<name>G3AZX3_CANTC</name>
<keyword evidence="4" id="KW-1185">Reference proteome</keyword>
<dbReference type="GO" id="GO:0006520">
    <property type="term" value="P:amino acid metabolic process"/>
    <property type="evidence" value="ECO:0007669"/>
    <property type="project" value="UniProtKB-ARBA"/>
</dbReference>
<dbReference type="InterPro" id="IPR051719">
    <property type="entry name" value="CASTOR_mTORC1"/>
</dbReference>
<dbReference type="OrthoDB" id="58529at2759"/>
<evidence type="ECO:0000256" key="1">
    <source>
        <dbReference type="SAM" id="MobiDB-lite"/>
    </source>
</evidence>
<feature type="compositionally biased region" description="Polar residues" evidence="1">
    <location>
        <begin position="98"/>
        <end position="107"/>
    </location>
</feature>
<sequence>MTSEVQINPTKLSILSINRSRYWIFKSAILEFLYAEVDKAGGNEFEGSGSESDEDEDELEDRLSFLNLTSKPQRNSLYDSSSSSASFSTPRRGKKHGSVSSMSSFNLETKEIDNSSKRHSVTNTNPAPTASNTARSDSNESDSEGPEAPNYFFHIAFTPIECTIICATTVMHRLFKEPLKACQELNYNDVTLVEQQFVNLQIDSGGGSDNNYRILQLTKPLSENNISLFFLSSHFSDIVLIPHHLEDKVVSILTQSNFEFNDLSGSYIINNNFNPIVAPSHDESSKGLEDRVFKLFKDSNIKPCIDKNVSLLLTGSRSNDVAATILKAAANLAANNIPDYFAITRTSQNEVSLILPRSSKKRSKMGFQSRFLIGSTQDIINPVTIDLQKLPLDSTGIVAGVASKIFTGINSLPGSDYPFELNFLSMARSAILMIPKENVELVNEILSSIDYDNL</sequence>
<dbReference type="GO" id="GO:0046394">
    <property type="term" value="P:carboxylic acid biosynthetic process"/>
    <property type="evidence" value="ECO:0007669"/>
    <property type="project" value="UniProtKB-ARBA"/>
</dbReference>
<dbReference type="InterPro" id="IPR045865">
    <property type="entry name" value="ACT-like_dom_sf"/>
</dbReference>